<evidence type="ECO:0000313" key="3">
    <source>
        <dbReference type="Proteomes" id="UP000629365"/>
    </source>
</evidence>
<sequence>MTAAYDGRMDNFWVAAAWSLLPTLGVSVVFFIVIRGIIRSDRTERKAHAQIEAQERAARGLPPRAS</sequence>
<keyword evidence="1" id="KW-0472">Membrane</keyword>
<dbReference type="EMBL" id="BMCM01000007">
    <property type="protein sequence ID" value="GGD89428.1"/>
    <property type="molecule type" value="Genomic_DNA"/>
</dbReference>
<feature type="transmembrane region" description="Helical" evidence="1">
    <location>
        <begin position="12"/>
        <end position="38"/>
    </location>
</feature>
<gene>
    <name evidence="2" type="ORF">GCM10007269_35120</name>
</gene>
<evidence type="ECO:0008006" key="4">
    <source>
        <dbReference type="Google" id="ProtNLM"/>
    </source>
</evidence>
<keyword evidence="1" id="KW-0812">Transmembrane</keyword>
<evidence type="ECO:0000256" key="1">
    <source>
        <dbReference type="SAM" id="Phobius"/>
    </source>
</evidence>
<accession>A0ABQ1S2X6</accession>
<keyword evidence="3" id="KW-1185">Reference proteome</keyword>
<dbReference type="Proteomes" id="UP000629365">
    <property type="component" value="Unassembled WGS sequence"/>
</dbReference>
<organism evidence="2 3">
    <name type="scientific">Microbacterium murale</name>
    <dbReference type="NCBI Taxonomy" id="1081040"/>
    <lineage>
        <taxon>Bacteria</taxon>
        <taxon>Bacillati</taxon>
        <taxon>Actinomycetota</taxon>
        <taxon>Actinomycetes</taxon>
        <taxon>Micrococcales</taxon>
        <taxon>Microbacteriaceae</taxon>
        <taxon>Microbacterium</taxon>
    </lineage>
</organism>
<keyword evidence="1" id="KW-1133">Transmembrane helix</keyword>
<name>A0ABQ1S2X6_9MICO</name>
<evidence type="ECO:0000313" key="2">
    <source>
        <dbReference type="EMBL" id="GGD89428.1"/>
    </source>
</evidence>
<proteinExistence type="predicted"/>
<reference evidence="3" key="1">
    <citation type="journal article" date="2019" name="Int. J. Syst. Evol. Microbiol.">
        <title>The Global Catalogue of Microorganisms (GCM) 10K type strain sequencing project: providing services to taxonomists for standard genome sequencing and annotation.</title>
        <authorList>
            <consortium name="The Broad Institute Genomics Platform"/>
            <consortium name="The Broad Institute Genome Sequencing Center for Infectious Disease"/>
            <person name="Wu L."/>
            <person name="Ma J."/>
        </authorList>
    </citation>
    <scope>NUCLEOTIDE SEQUENCE [LARGE SCALE GENOMIC DNA]</scope>
    <source>
        <strain evidence="3">CCM 7640</strain>
    </source>
</reference>
<protein>
    <recommendedName>
        <fullName evidence="4">Heme exporter protein D</fullName>
    </recommendedName>
</protein>
<comment type="caution">
    <text evidence="2">The sequence shown here is derived from an EMBL/GenBank/DDBJ whole genome shotgun (WGS) entry which is preliminary data.</text>
</comment>